<dbReference type="EMBL" id="GEDG01032246">
    <property type="protein sequence ID" value="JAP10915.1"/>
    <property type="molecule type" value="Transcribed_RNA"/>
</dbReference>
<feature type="non-terminal residue" evidence="1">
    <location>
        <position position="1"/>
    </location>
</feature>
<accession>A0A0V0GSK8</accession>
<evidence type="ECO:0000313" key="1">
    <source>
        <dbReference type="EMBL" id="JAP10915.1"/>
    </source>
</evidence>
<reference evidence="1" key="1">
    <citation type="submission" date="2015-12" db="EMBL/GenBank/DDBJ databases">
        <title>Gene expression during late stages of embryo sac development: a critical building block for successful pollen-pistil interactions.</title>
        <authorList>
            <person name="Liu Y."/>
            <person name="Joly V."/>
            <person name="Sabar M."/>
            <person name="Matton D.P."/>
        </authorList>
    </citation>
    <scope>NUCLEOTIDE SEQUENCE</scope>
</reference>
<organism evidence="1">
    <name type="scientific">Solanum chacoense</name>
    <name type="common">Chaco potato</name>
    <dbReference type="NCBI Taxonomy" id="4108"/>
    <lineage>
        <taxon>Eukaryota</taxon>
        <taxon>Viridiplantae</taxon>
        <taxon>Streptophyta</taxon>
        <taxon>Embryophyta</taxon>
        <taxon>Tracheophyta</taxon>
        <taxon>Spermatophyta</taxon>
        <taxon>Magnoliopsida</taxon>
        <taxon>eudicotyledons</taxon>
        <taxon>Gunneridae</taxon>
        <taxon>Pentapetalae</taxon>
        <taxon>asterids</taxon>
        <taxon>lamiids</taxon>
        <taxon>Solanales</taxon>
        <taxon>Solanaceae</taxon>
        <taxon>Solanoideae</taxon>
        <taxon>Solaneae</taxon>
        <taxon>Solanum</taxon>
    </lineage>
</organism>
<dbReference type="AlphaFoldDB" id="A0A0V0GSK8"/>
<sequence length="64" mass="7538">SFVFYCSNLTFFFTRLLNFNQILSCQLYVVHPSITKQIQNILELLCRTIQYPNSLGRLIQIHDA</sequence>
<name>A0A0V0GSK8_SOLCH</name>
<proteinExistence type="predicted"/>
<protein>
    <submittedName>
        <fullName evidence="1">Putative ovule protein</fullName>
    </submittedName>
</protein>